<evidence type="ECO:0000313" key="9">
    <source>
        <dbReference type="Proteomes" id="UP000821853"/>
    </source>
</evidence>
<keyword evidence="5" id="KW-0472">Membrane</keyword>
<dbReference type="PANTHER" id="PTHR24365:SF541">
    <property type="entry name" value="PROTEIN TOLL-RELATED"/>
    <property type="match status" value="1"/>
</dbReference>
<dbReference type="GO" id="GO:0007165">
    <property type="term" value="P:signal transduction"/>
    <property type="evidence" value="ECO:0007669"/>
    <property type="project" value="InterPro"/>
</dbReference>
<dbReference type="InterPro" id="IPR000157">
    <property type="entry name" value="TIR_dom"/>
</dbReference>
<dbReference type="InterPro" id="IPR035897">
    <property type="entry name" value="Toll_tir_struct_dom_sf"/>
</dbReference>
<evidence type="ECO:0000259" key="7">
    <source>
        <dbReference type="PROSITE" id="PS50104"/>
    </source>
</evidence>
<feature type="domain" description="TIR" evidence="7">
    <location>
        <begin position="1"/>
        <end position="85"/>
    </location>
</feature>
<evidence type="ECO:0000256" key="2">
    <source>
        <dbReference type="ARBA" id="ARBA00022692"/>
    </source>
</evidence>
<sequence>MPWVWTSALFLSALRRNYLESTWCLWEFRVAQHRALEDNINRLILVVVGEVCVEGLDQEQQQYMQSTNYLRWGETHFWDKLLYSMPKRDVRTRVIPNGFTLTPVATRSGEN</sequence>
<evidence type="ECO:0000256" key="5">
    <source>
        <dbReference type="ARBA" id="ARBA00023136"/>
    </source>
</evidence>
<comment type="caution">
    <text evidence="8">The sequence shown here is derived from an EMBL/GenBank/DDBJ whole genome shotgun (WGS) entry which is preliminary data.</text>
</comment>
<keyword evidence="2" id="KW-0812">Transmembrane</keyword>
<evidence type="ECO:0000313" key="8">
    <source>
        <dbReference type="EMBL" id="KAH9362703.1"/>
    </source>
</evidence>
<keyword evidence="3 6" id="KW-0732">Signal</keyword>
<keyword evidence="9" id="KW-1185">Reference proteome</keyword>
<dbReference type="VEuPathDB" id="VectorBase:HLOH_048465"/>
<reference evidence="8 9" key="1">
    <citation type="journal article" date="2020" name="Cell">
        <title>Large-Scale Comparative Analyses of Tick Genomes Elucidate Their Genetic Diversity and Vector Capacities.</title>
        <authorList>
            <consortium name="Tick Genome and Microbiome Consortium (TIGMIC)"/>
            <person name="Jia N."/>
            <person name="Wang J."/>
            <person name="Shi W."/>
            <person name="Du L."/>
            <person name="Sun Y."/>
            <person name="Zhan W."/>
            <person name="Jiang J.F."/>
            <person name="Wang Q."/>
            <person name="Zhang B."/>
            <person name="Ji P."/>
            <person name="Bell-Sakyi L."/>
            <person name="Cui X.M."/>
            <person name="Yuan T.T."/>
            <person name="Jiang B.G."/>
            <person name="Yang W.F."/>
            <person name="Lam T.T."/>
            <person name="Chang Q.C."/>
            <person name="Ding S.J."/>
            <person name="Wang X.J."/>
            <person name="Zhu J.G."/>
            <person name="Ruan X.D."/>
            <person name="Zhao L."/>
            <person name="Wei J.T."/>
            <person name="Ye R.Z."/>
            <person name="Que T.C."/>
            <person name="Du C.H."/>
            <person name="Zhou Y.H."/>
            <person name="Cheng J.X."/>
            <person name="Dai P.F."/>
            <person name="Guo W.B."/>
            <person name="Han X.H."/>
            <person name="Huang E.J."/>
            <person name="Li L.F."/>
            <person name="Wei W."/>
            <person name="Gao Y.C."/>
            <person name="Liu J.Z."/>
            <person name="Shao H.Z."/>
            <person name="Wang X."/>
            <person name="Wang C.C."/>
            <person name="Yang T.C."/>
            <person name="Huo Q.B."/>
            <person name="Li W."/>
            <person name="Chen H.Y."/>
            <person name="Chen S.E."/>
            <person name="Zhou L.G."/>
            <person name="Ni X.B."/>
            <person name="Tian J.H."/>
            <person name="Sheng Y."/>
            <person name="Liu T."/>
            <person name="Pan Y.S."/>
            <person name="Xia L.Y."/>
            <person name="Li J."/>
            <person name="Zhao F."/>
            <person name="Cao W.C."/>
        </authorList>
    </citation>
    <scope>NUCLEOTIDE SEQUENCE [LARGE SCALE GENOMIC DNA]</scope>
    <source>
        <strain evidence="8">HaeL-2018</strain>
    </source>
</reference>
<dbReference type="OrthoDB" id="6501450at2759"/>
<dbReference type="GO" id="GO:0045087">
    <property type="term" value="P:innate immune response"/>
    <property type="evidence" value="ECO:0007669"/>
    <property type="project" value="TreeGrafter"/>
</dbReference>
<dbReference type="PROSITE" id="PS50104">
    <property type="entry name" value="TIR"/>
    <property type="match status" value="1"/>
</dbReference>
<comment type="subcellular location">
    <subcellularLocation>
        <location evidence="1">Membrane</location>
    </subcellularLocation>
</comment>
<evidence type="ECO:0000256" key="4">
    <source>
        <dbReference type="ARBA" id="ARBA00022989"/>
    </source>
</evidence>
<dbReference type="Pfam" id="PF01582">
    <property type="entry name" value="TIR"/>
    <property type="match status" value="1"/>
</dbReference>
<evidence type="ECO:0000256" key="1">
    <source>
        <dbReference type="ARBA" id="ARBA00004370"/>
    </source>
</evidence>
<dbReference type="AlphaFoldDB" id="A0A9J6FIQ6"/>
<dbReference type="PANTHER" id="PTHR24365">
    <property type="entry name" value="TOLL-LIKE RECEPTOR"/>
    <property type="match status" value="1"/>
</dbReference>
<dbReference type="EMBL" id="JABSTR010000001">
    <property type="protein sequence ID" value="KAH9362703.1"/>
    <property type="molecule type" value="Genomic_DNA"/>
</dbReference>
<feature type="chain" id="PRO_5039926104" description="TIR domain-containing protein" evidence="6">
    <location>
        <begin position="22"/>
        <end position="111"/>
    </location>
</feature>
<feature type="signal peptide" evidence="6">
    <location>
        <begin position="1"/>
        <end position="21"/>
    </location>
</feature>
<dbReference type="GO" id="GO:0038023">
    <property type="term" value="F:signaling receptor activity"/>
    <property type="evidence" value="ECO:0007669"/>
    <property type="project" value="TreeGrafter"/>
</dbReference>
<dbReference type="SUPFAM" id="SSF52200">
    <property type="entry name" value="Toll/Interleukin receptor TIR domain"/>
    <property type="match status" value="1"/>
</dbReference>
<gene>
    <name evidence="8" type="ORF">HPB48_001200</name>
</gene>
<dbReference type="Gene3D" id="3.40.50.10140">
    <property type="entry name" value="Toll/interleukin-1 receptor homology (TIR) domain"/>
    <property type="match status" value="1"/>
</dbReference>
<evidence type="ECO:0000256" key="6">
    <source>
        <dbReference type="SAM" id="SignalP"/>
    </source>
</evidence>
<dbReference type="OMA" id="YLESTWC"/>
<protein>
    <recommendedName>
        <fullName evidence="7">TIR domain-containing protein</fullName>
    </recommendedName>
</protein>
<organism evidence="8 9">
    <name type="scientific">Haemaphysalis longicornis</name>
    <name type="common">Bush tick</name>
    <dbReference type="NCBI Taxonomy" id="44386"/>
    <lineage>
        <taxon>Eukaryota</taxon>
        <taxon>Metazoa</taxon>
        <taxon>Ecdysozoa</taxon>
        <taxon>Arthropoda</taxon>
        <taxon>Chelicerata</taxon>
        <taxon>Arachnida</taxon>
        <taxon>Acari</taxon>
        <taxon>Parasitiformes</taxon>
        <taxon>Ixodida</taxon>
        <taxon>Ixodoidea</taxon>
        <taxon>Ixodidae</taxon>
        <taxon>Haemaphysalinae</taxon>
        <taxon>Haemaphysalis</taxon>
    </lineage>
</organism>
<keyword evidence="4" id="KW-1133">Transmembrane helix</keyword>
<dbReference type="Proteomes" id="UP000821853">
    <property type="component" value="Chromosome 1"/>
</dbReference>
<evidence type="ECO:0000256" key="3">
    <source>
        <dbReference type="ARBA" id="ARBA00022729"/>
    </source>
</evidence>
<name>A0A9J6FIQ6_HAELO</name>
<accession>A0A9J6FIQ6</accession>
<proteinExistence type="predicted"/>
<dbReference type="GO" id="GO:0005886">
    <property type="term" value="C:plasma membrane"/>
    <property type="evidence" value="ECO:0007669"/>
    <property type="project" value="TreeGrafter"/>
</dbReference>